<dbReference type="SUPFAM" id="SSF51905">
    <property type="entry name" value="FAD/NAD(P)-binding domain"/>
    <property type="match status" value="1"/>
</dbReference>
<dbReference type="InterPro" id="IPR012132">
    <property type="entry name" value="GMC_OxRdtase"/>
</dbReference>
<keyword evidence="3 5" id="KW-0285">Flavoprotein</keyword>
<dbReference type="Pfam" id="PF00732">
    <property type="entry name" value="GMC_oxred_N"/>
    <property type="match status" value="1"/>
</dbReference>
<dbReference type="Pfam" id="PF05199">
    <property type="entry name" value="GMC_oxred_C"/>
    <property type="match status" value="1"/>
</dbReference>
<dbReference type="PROSITE" id="PS00623">
    <property type="entry name" value="GMC_OXRED_1"/>
    <property type="match status" value="1"/>
</dbReference>
<dbReference type="PIRSF" id="PIRSF000137">
    <property type="entry name" value="Alcohol_oxidase"/>
    <property type="match status" value="1"/>
</dbReference>
<dbReference type="Gene3D" id="3.30.560.10">
    <property type="entry name" value="Glucose Oxidase, domain 3"/>
    <property type="match status" value="1"/>
</dbReference>
<evidence type="ECO:0000313" key="9">
    <source>
        <dbReference type="Proteomes" id="UP000197717"/>
    </source>
</evidence>
<feature type="domain" description="Glucose-methanol-choline oxidoreductase N-terminal" evidence="7">
    <location>
        <begin position="263"/>
        <end position="277"/>
    </location>
</feature>
<feature type="domain" description="Glucose-methanol-choline oxidoreductase N-terminal" evidence="6">
    <location>
        <begin position="91"/>
        <end position="114"/>
    </location>
</feature>
<comment type="cofactor">
    <cofactor evidence="1">
        <name>FAD</name>
        <dbReference type="ChEBI" id="CHEBI:57692"/>
    </cofactor>
</comment>
<dbReference type="EMBL" id="CP022133">
    <property type="protein sequence ID" value="ASG65696.1"/>
    <property type="molecule type" value="Genomic_DNA"/>
</dbReference>
<sequence>MTTSPHSNTQKSYDYIIVGAGSAGCTLANRLTESGKYSVLLLEAGASHGGLFSDMPSGFARFMHSRKFNWLYRAEKEPHLTSAKGSYTPRGKMLGGSSGINAMIYTRGLASDYDHWVALGNRGWGYNDLLPYFIKSENNSRGANAYHGAEGPLHVSDVTPYYCVSRQFLSACQEYGLPRNTDFNGAQLEGHGPYQFTMKDGKRCSTYHAYLKPALHRTNLTVLTDSLTERVLFCGKTATGIAYQRSGESYIAMANKEVILSAGTFNSPQILMRSGVGPANEIENAGINLVHELPGVGKNLQEHVDISLHYKNKAKDGLTLTPWNLLKLSVPFLKYLFTGKGQLAHSIAEVGAFYRSSEAVNEPDIQVHLLPVMFNDSGYDWLPTLVNGFTCHVCLLRPKSRGQVQLNPDSPMGKPTITYGFLKEKDDQQALLHGIKKAFEIMKQPALAKHNGGRLFPTEGATNDSLLLEEIKSRTGLIYHPVGTCKMGPDNDSEAVVDASLKAHGIKRLRVVDASIMPTVISGNTNAPTIAIAEKSADLIKADA</sequence>
<comment type="similarity">
    <text evidence="2 5">Belongs to the GMC oxidoreductase family.</text>
</comment>
<dbReference type="InterPro" id="IPR007867">
    <property type="entry name" value="GMC_OxRtase_C"/>
</dbReference>
<dbReference type="RefSeq" id="WP_088768100.1">
    <property type="nucleotide sequence ID" value="NZ_CP022133.1"/>
</dbReference>
<evidence type="ECO:0000259" key="6">
    <source>
        <dbReference type="PROSITE" id="PS00623"/>
    </source>
</evidence>
<evidence type="ECO:0000256" key="1">
    <source>
        <dbReference type="ARBA" id="ARBA00001974"/>
    </source>
</evidence>
<dbReference type="PROSITE" id="PS00624">
    <property type="entry name" value="GMC_OXRED_2"/>
    <property type="match status" value="1"/>
</dbReference>
<name>A0ABN5APE2_9GAMM</name>
<evidence type="ECO:0000259" key="7">
    <source>
        <dbReference type="PROSITE" id="PS00624"/>
    </source>
</evidence>
<dbReference type="PANTHER" id="PTHR11552">
    <property type="entry name" value="GLUCOSE-METHANOL-CHOLINE GMC OXIDOREDUCTASE"/>
    <property type="match status" value="1"/>
</dbReference>
<organism evidence="8 9">
    <name type="scientific">Idiomarina piscisalsi</name>
    <dbReference type="NCBI Taxonomy" id="1096243"/>
    <lineage>
        <taxon>Bacteria</taxon>
        <taxon>Pseudomonadati</taxon>
        <taxon>Pseudomonadota</taxon>
        <taxon>Gammaproteobacteria</taxon>
        <taxon>Alteromonadales</taxon>
        <taxon>Idiomarinaceae</taxon>
        <taxon>Idiomarina</taxon>
    </lineage>
</organism>
<dbReference type="Proteomes" id="UP000197717">
    <property type="component" value="Chromosome"/>
</dbReference>
<evidence type="ECO:0000256" key="5">
    <source>
        <dbReference type="RuleBase" id="RU003968"/>
    </source>
</evidence>
<keyword evidence="9" id="KW-1185">Reference proteome</keyword>
<protein>
    <submittedName>
        <fullName evidence="8">Choline dehydrogenase</fullName>
    </submittedName>
</protein>
<dbReference type="PANTHER" id="PTHR11552:SF147">
    <property type="entry name" value="CHOLINE DEHYDROGENASE, MITOCHONDRIAL"/>
    <property type="match status" value="1"/>
</dbReference>
<dbReference type="InterPro" id="IPR036188">
    <property type="entry name" value="FAD/NAD-bd_sf"/>
</dbReference>
<keyword evidence="4 5" id="KW-0274">FAD</keyword>
<proteinExistence type="inferred from homology"/>
<evidence type="ECO:0000256" key="3">
    <source>
        <dbReference type="ARBA" id="ARBA00022630"/>
    </source>
</evidence>
<dbReference type="Gene3D" id="3.50.50.60">
    <property type="entry name" value="FAD/NAD(P)-binding domain"/>
    <property type="match status" value="1"/>
</dbReference>
<evidence type="ECO:0000256" key="2">
    <source>
        <dbReference type="ARBA" id="ARBA00010790"/>
    </source>
</evidence>
<accession>A0ABN5APE2</accession>
<evidence type="ECO:0000313" key="8">
    <source>
        <dbReference type="EMBL" id="ASG65696.1"/>
    </source>
</evidence>
<gene>
    <name evidence="8" type="ORF">CEW91_05865</name>
</gene>
<dbReference type="InterPro" id="IPR000172">
    <property type="entry name" value="GMC_OxRdtase_N"/>
</dbReference>
<reference evidence="8 9" key="1">
    <citation type="submission" date="2017-06" db="EMBL/GenBank/DDBJ databases">
        <title>Complete genome sequence of Idiomarina piscisalsi strain 10PY1A isolated from soil of Soudi Arabia.</title>
        <authorList>
            <person name="Kim M.-C."/>
            <person name="Jung B.K."/>
            <person name="Budiyanto F."/>
            <person name="Nzila A."/>
            <person name="Shin J.-H."/>
        </authorList>
    </citation>
    <scope>NUCLEOTIDE SEQUENCE [LARGE SCALE GENOMIC DNA]</scope>
    <source>
        <strain evidence="8 9">10PY1A</strain>
    </source>
</reference>
<evidence type="ECO:0000256" key="4">
    <source>
        <dbReference type="ARBA" id="ARBA00022827"/>
    </source>
</evidence>
<dbReference type="SUPFAM" id="SSF54373">
    <property type="entry name" value="FAD-linked reductases, C-terminal domain"/>
    <property type="match status" value="1"/>
</dbReference>